<dbReference type="Proteomes" id="UP000199652">
    <property type="component" value="Unassembled WGS sequence"/>
</dbReference>
<name>A0A1H3C9N1_EUBBA</name>
<evidence type="ECO:0000313" key="2">
    <source>
        <dbReference type="Proteomes" id="UP000199652"/>
    </source>
</evidence>
<keyword evidence="2" id="KW-1185">Reference proteome</keyword>
<protein>
    <recommendedName>
        <fullName evidence="3">Transposase</fullName>
    </recommendedName>
</protein>
<organism evidence="1 2">
    <name type="scientific">Eubacterium barkeri</name>
    <name type="common">Clostridium barkeri</name>
    <dbReference type="NCBI Taxonomy" id="1528"/>
    <lineage>
        <taxon>Bacteria</taxon>
        <taxon>Bacillati</taxon>
        <taxon>Bacillota</taxon>
        <taxon>Clostridia</taxon>
        <taxon>Eubacteriales</taxon>
        <taxon>Eubacteriaceae</taxon>
        <taxon>Eubacterium</taxon>
    </lineage>
</organism>
<dbReference type="AlphaFoldDB" id="A0A1H3C9N1"/>
<dbReference type="EMBL" id="FNOU01000003">
    <property type="protein sequence ID" value="SDX50892.1"/>
    <property type="molecule type" value="Genomic_DNA"/>
</dbReference>
<accession>A0A1H3C9N1</accession>
<evidence type="ECO:0008006" key="3">
    <source>
        <dbReference type="Google" id="ProtNLM"/>
    </source>
</evidence>
<gene>
    <name evidence="1" type="ORF">SAMN04488579_10317</name>
</gene>
<evidence type="ECO:0000313" key="1">
    <source>
        <dbReference type="EMBL" id="SDX50892.1"/>
    </source>
</evidence>
<proteinExistence type="predicted"/>
<reference evidence="2" key="1">
    <citation type="submission" date="2016-10" db="EMBL/GenBank/DDBJ databases">
        <authorList>
            <person name="Varghese N."/>
            <person name="Submissions S."/>
        </authorList>
    </citation>
    <scope>NUCLEOTIDE SEQUENCE [LARGE SCALE GENOMIC DNA]</scope>
    <source>
        <strain evidence="2">VPI 5359</strain>
    </source>
</reference>
<sequence>MLFNKQIESTDGIVFHENEMDARAKIANKMIDRDYPVAEIAKITGLSIDEVEKLK</sequence>
<dbReference type="RefSeq" id="WP_176770805.1">
    <property type="nucleotide sequence ID" value="NZ_FNOU01000003.1"/>
</dbReference>
<dbReference type="STRING" id="1528.SAMN04488579_10317"/>